<keyword evidence="1" id="KW-0812">Transmembrane</keyword>
<proteinExistence type="predicted"/>
<dbReference type="AlphaFoldDB" id="A0A426FQ93"/>
<accession>A0A426FQ93</accession>
<dbReference type="EMBL" id="RRUE01000001">
    <property type="protein sequence ID" value="RRN44833.1"/>
    <property type="molecule type" value="Genomic_DNA"/>
</dbReference>
<gene>
    <name evidence="2" type="ORF">EHV23_00635</name>
</gene>
<keyword evidence="3" id="KW-1185">Reference proteome</keyword>
<name>A0A426FQ93_9BURK</name>
<reference evidence="2 3" key="1">
    <citation type="submission" date="2018-11" db="EMBL/GenBank/DDBJ databases">
        <title>Genome sequencing of Lautropia sp. KCOM 2505 (= ChDC F240).</title>
        <authorList>
            <person name="Kook J.-K."/>
            <person name="Park S.-N."/>
            <person name="Lim Y.K."/>
        </authorList>
    </citation>
    <scope>NUCLEOTIDE SEQUENCE [LARGE SCALE GENOMIC DNA]</scope>
    <source>
        <strain evidence="2 3">KCOM 2505</strain>
    </source>
</reference>
<evidence type="ECO:0000256" key="1">
    <source>
        <dbReference type="SAM" id="Phobius"/>
    </source>
</evidence>
<dbReference type="Proteomes" id="UP000270261">
    <property type="component" value="Unassembled WGS sequence"/>
</dbReference>
<comment type="caution">
    <text evidence="2">The sequence shown here is derived from an EMBL/GenBank/DDBJ whole genome shotgun (WGS) entry which is preliminary data.</text>
</comment>
<sequence length="87" mass="9027">MIATALSSVLIVLLARVAMGKAAWSWPCAAVVFIVSAACLAGAFLLDDQPVEGAALKGVVIGLINVVLFFVLKGVFQKTVARQQDGP</sequence>
<evidence type="ECO:0000313" key="3">
    <source>
        <dbReference type="Proteomes" id="UP000270261"/>
    </source>
</evidence>
<evidence type="ECO:0000313" key="2">
    <source>
        <dbReference type="EMBL" id="RRN44833.1"/>
    </source>
</evidence>
<dbReference type="RefSeq" id="WP_125094265.1">
    <property type="nucleotide sequence ID" value="NZ_RRUE01000001.1"/>
</dbReference>
<protein>
    <submittedName>
        <fullName evidence="2">Uncharacterized protein</fullName>
    </submittedName>
</protein>
<feature type="transmembrane region" description="Helical" evidence="1">
    <location>
        <begin position="58"/>
        <end position="76"/>
    </location>
</feature>
<keyword evidence="1" id="KW-0472">Membrane</keyword>
<organism evidence="2 3">
    <name type="scientific">Lautropia dentalis</name>
    <dbReference type="NCBI Taxonomy" id="2490857"/>
    <lineage>
        <taxon>Bacteria</taxon>
        <taxon>Pseudomonadati</taxon>
        <taxon>Pseudomonadota</taxon>
        <taxon>Betaproteobacteria</taxon>
        <taxon>Burkholderiales</taxon>
        <taxon>Burkholderiaceae</taxon>
        <taxon>Lautropia</taxon>
    </lineage>
</organism>
<feature type="transmembrane region" description="Helical" evidence="1">
    <location>
        <begin position="30"/>
        <end position="46"/>
    </location>
</feature>
<keyword evidence="1" id="KW-1133">Transmembrane helix</keyword>